<dbReference type="AlphaFoldDB" id="A0A699SK53"/>
<evidence type="ECO:0000313" key="2">
    <source>
        <dbReference type="EMBL" id="GFC97005.1"/>
    </source>
</evidence>
<protein>
    <submittedName>
        <fullName evidence="2">Uncharacterized protein</fullName>
    </submittedName>
</protein>
<feature type="non-terminal residue" evidence="2">
    <location>
        <position position="121"/>
    </location>
</feature>
<accession>A0A699SK53</accession>
<dbReference type="EMBL" id="BKCJ011163500">
    <property type="protein sequence ID" value="GFC97005.1"/>
    <property type="molecule type" value="Genomic_DNA"/>
</dbReference>
<feature type="non-terminal residue" evidence="2">
    <location>
        <position position="1"/>
    </location>
</feature>
<organism evidence="2">
    <name type="scientific">Tanacetum cinerariifolium</name>
    <name type="common">Dalmatian daisy</name>
    <name type="synonym">Chrysanthemum cinerariifolium</name>
    <dbReference type="NCBI Taxonomy" id="118510"/>
    <lineage>
        <taxon>Eukaryota</taxon>
        <taxon>Viridiplantae</taxon>
        <taxon>Streptophyta</taxon>
        <taxon>Embryophyta</taxon>
        <taxon>Tracheophyta</taxon>
        <taxon>Spermatophyta</taxon>
        <taxon>Magnoliopsida</taxon>
        <taxon>eudicotyledons</taxon>
        <taxon>Gunneridae</taxon>
        <taxon>Pentapetalae</taxon>
        <taxon>asterids</taxon>
        <taxon>campanulids</taxon>
        <taxon>Asterales</taxon>
        <taxon>Asteraceae</taxon>
        <taxon>Asteroideae</taxon>
        <taxon>Anthemideae</taxon>
        <taxon>Anthemidinae</taxon>
        <taxon>Tanacetum</taxon>
    </lineage>
</organism>
<feature type="region of interest" description="Disordered" evidence="1">
    <location>
        <begin position="1"/>
        <end position="36"/>
    </location>
</feature>
<sequence>NGKPNNFDKGRSGPGYRRSNDSSRSYVNAVNDTPSGSSISASLALVLDGNCIVEKDFTKHARGRVKDASSILNLQEAESSSDVESIHGERLNDDNLSFASEEEEGEFNASNAEGVAETVFG</sequence>
<comment type="caution">
    <text evidence="2">The sequence shown here is derived from an EMBL/GenBank/DDBJ whole genome shotgun (WGS) entry which is preliminary data.</text>
</comment>
<feature type="compositionally biased region" description="Polar residues" evidence="1">
    <location>
        <begin position="22"/>
        <end position="36"/>
    </location>
</feature>
<reference evidence="2" key="1">
    <citation type="journal article" date="2019" name="Sci. Rep.">
        <title>Draft genome of Tanacetum cinerariifolium, the natural source of mosquito coil.</title>
        <authorList>
            <person name="Yamashiro T."/>
            <person name="Shiraishi A."/>
            <person name="Satake H."/>
            <person name="Nakayama K."/>
        </authorList>
    </citation>
    <scope>NUCLEOTIDE SEQUENCE</scope>
</reference>
<proteinExistence type="predicted"/>
<gene>
    <name evidence="2" type="ORF">Tci_868975</name>
</gene>
<evidence type="ECO:0000256" key="1">
    <source>
        <dbReference type="SAM" id="MobiDB-lite"/>
    </source>
</evidence>
<name>A0A699SK53_TANCI</name>
<feature type="compositionally biased region" description="Basic and acidic residues" evidence="1">
    <location>
        <begin position="1"/>
        <end position="11"/>
    </location>
</feature>